<dbReference type="EMBL" id="UARK01000001">
    <property type="protein sequence ID" value="SPW24356.1"/>
    <property type="molecule type" value="Genomic_DNA"/>
</dbReference>
<feature type="domain" description="VWA-like" evidence="2">
    <location>
        <begin position="332"/>
        <end position="461"/>
    </location>
</feature>
<protein>
    <submittedName>
        <fullName evidence="4">Uncharacterized protein conserved in bacteria</fullName>
    </submittedName>
</protein>
<evidence type="ECO:0000259" key="2">
    <source>
        <dbReference type="Pfam" id="PF09967"/>
    </source>
</evidence>
<name>A0A6H9XKH7_9CORY</name>
<dbReference type="Pfam" id="PF09967">
    <property type="entry name" value="DUF2201"/>
    <property type="match status" value="1"/>
</dbReference>
<proteinExistence type="predicted"/>
<organism evidence="4 5">
    <name type="scientific">Corynebacterium matruchotii</name>
    <dbReference type="NCBI Taxonomy" id="43768"/>
    <lineage>
        <taxon>Bacteria</taxon>
        <taxon>Bacillati</taxon>
        <taxon>Actinomycetota</taxon>
        <taxon>Actinomycetes</taxon>
        <taxon>Mycobacteriales</taxon>
        <taxon>Corynebacteriaceae</taxon>
        <taxon>Corynebacterium</taxon>
    </lineage>
</organism>
<dbReference type="InterPro" id="IPR018698">
    <property type="entry name" value="VWA-like_dom"/>
</dbReference>
<dbReference type="Pfam" id="PF13203">
    <property type="entry name" value="DUF2201_N"/>
    <property type="match status" value="1"/>
</dbReference>
<dbReference type="InterPro" id="IPR036465">
    <property type="entry name" value="vWFA_dom_sf"/>
</dbReference>
<dbReference type="Proteomes" id="UP000249886">
    <property type="component" value="Unassembled WGS sequence"/>
</dbReference>
<feature type="compositionally biased region" description="Polar residues" evidence="1">
    <location>
        <begin position="58"/>
        <end position="72"/>
    </location>
</feature>
<dbReference type="RefSeq" id="WP_005523968.1">
    <property type="nucleotide sequence ID" value="NZ_CP050134.2"/>
</dbReference>
<reference evidence="4 5" key="1">
    <citation type="submission" date="2018-06" db="EMBL/GenBank/DDBJ databases">
        <authorList>
            <consortium name="Pathogen Informatics"/>
            <person name="Doyle S."/>
        </authorList>
    </citation>
    <scope>NUCLEOTIDE SEQUENCE [LARGE SCALE GENOMIC DNA]</scope>
    <source>
        <strain evidence="4 5">NCTC10254</strain>
    </source>
</reference>
<dbReference type="SUPFAM" id="SSF53300">
    <property type="entry name" value="vWA-like"/>
    <property type="match status" value="1"/>
</dbReference>
<gene>
    <name evidence="4" type="ORF">NCTC10254_00734</name>
</gene>
<evidence type="ECO:0000259" key="3">
    <source>
        <dbReference type="Pfam" id="PF13203"/>
    </source>
</evidence>
<evidence type="ECO:0000313" key="4">
    <source>
        <dbReference type="EMBL" id="SPW24356.1"/>
    </source>
</evidence>
<dbReference type="PANTHER" id="PTHR38730">
    <property type="entry name" value="SLL7028 PROTEIN"/>
    <property type="match status" value="1"/>
</dbReference>
<evidence type="ECO:0000313" key="5">
    <source>
        <dbReference type="Proteomes" id="UP000249886"/>
    </source>
</evidence>
<dbReference type="AlphaFoldDB" id="A0A6H9XKH7"/>
<sequence>MTNPAEPEKPLGADAAEAWAAETRNRFRQARLWAAHAAPYLTSALFALQPVILEPNVSAPQPDNQADRTSGVRQPVPDPEFRAFPADTHWRIHIDPGTALVTPTPEFGWWLLHHIGHLCRHHAARSPVAHDHDADQSRHAVGEQTDDLAARRWNQAADAEVNDDLETLGLASPPGVVSPQALGLPEGRLAEEYLSLIEVLDEAHLAGGSHVADLIDCGQAADGIADGGLDTGDADDGTHPMSDLARNLLELRIAHDIEQQVANRTTVPGGWRRWAQQQLRPTIDWRATLRATIRQGLRVGAGQVDYSYRRPSRRPAPDGVILPTMVAPKPEIAVVVDTSGSVSGQQLNTVMTELIGITQYANLRQIRVICCDLVAHPPQTIRAGHMPLLTGGGGTDIRAGIAAASKLKPQPTLIIVLTDGETPWPDHRPPIPVIIAVIRTPRRDPTSTYPIPWWARTVNIDE</sequence>
<dbReference type="CDD" id="cd00198">
    <property type="entry name" value="vWFA"/>
    <property type="match status" value="1"/>
</dbReference>
<accession>A0A6H9XKH7</accession>
<evidence type="ECO:0000256" key="1">
    <source>
        <dbReference type="SAM" id="MobiDB-lite"/>
    </source>
</evidence>
<dbReference type="InterPro" id="IPR025154">
    <property type="entry name" value="Put_metallopeptidase_dom"/>
</dbReference>
<feature type="region of interest" description="Disordered" evidence="1">
    <location>
        <begin position="57"/>
        <end position="77"/>
    </location>
</feature>
<dbReference type="PANTHER" id="PTHR38730:SF1">
    <property type="entry name" value="SLL7028 PROTEIN"/>
    <property type="match status" value="1"/>
</dbReference>
<comment type="caution">
    <text evidence="4">The sequence shown here is derived from an EMBL/GenBank/DDBJ whole genome shotgun (WGS) entry which is preliminary data.</text>
</comment>
<feature type="domain" description="Putative metallopeptidase" evidence="3">
    <location>
        <begin position="85"/>
        <end position="325"/>
    </location>
</feature>
<dbReference type="GeneID" id="84572855"/>